<dbReference type="GO" id="GO:0005840">
    <property type="term" value="C:ribosome"/>
    <property type="evidence" value="ECO:0007669"/>
    <property type="project" value="UniProtKB-KW"/>
</dbReference>
<evidence type="ECO:0000313" key="2">
    <source>
        <dbReference type="Proteomes" id="UP000243463"/>
    </source>
</evidence>
<name>A0A217EHB9_9GAMM</name>
<organism evidence="1 2">
    <name type="scientific">Acinetobacter apis</name>
    <dbReference type="NCBI Taxonomy" id="1229165"/>
    <lineage>
        <taxon>Bacteria</taxon>
        <taxon>Pseudomonadati</taxon>
        <taxon>Pseudomonadota</taxon>
        <taxon>Gammaproteobacteria</taxon>
        <taxon>Moraxellales</taxon>
        <taxon>Moraxellaceae</taxon>
        <taxon>Acinetobacter</taxon>
    </lineage>
</organism>
<reference evidence="2" key="1">
    <citation type="submission" date="2017-06" db="EMBL/GenBank/DDBJ databases">
        <authorList>
            <person name="Varghese N."/>
            <person name="Submissions S."/>
        </authorList>
    </citation>
    <scope>NUCLEOTIDE SEQUENCE [LARGE SCALE GENOMIC DNA]</scope>
    <source>
        <strain evidence="2">ANC 5114</strain>
    </source>
</reference>
<dbReference type="RefSeq" id="WP_088823625.1">
    <property type="nucleotide sequence ID" value="NZ_FZLN01000002.1"/>
</dbReference>
<dbReference type="SUPFAM" id="SSF69754">
    <property type="entry name" value="Ribosome binding protein Y (YfiA homologue)"/>
    <property type="match status" value="1"/>
</dbReference>
<dbReference type="Gene3D" id="3.30.160.100">
    <property type="entry name" value="Ribosome hibernation promotion factor-like"/>
    <property type="match status" value="1"/>
</dbReference>
<gene>
    <name evidence="1" type="ORF">SAMN05444584_1539</name>
</gene>
<dbReference type="Pfam" id="PF02482">
    <property type="entry name" value="Ribosomal_S30AE"/>
    <property type="match status" value="1"/>
</dbReference>
<accession>A0A217EHB9</accession>
<dbReference type="InterPro" id="IPR003489">
    <property type="entry name" value="RHF/RaiA"/>
</dbReference>
<dbReference type="InterPro" id="IPR036567">
    <property type="entry name" value="RHF-like"/>
</dbReference>
<keyword evidence="1" id="KW-0687">Ribonucleoprotein</keyword>
<protein>
    <submittedName>
        <fullName evidence="1">Sigma 54 modulation protein / S30EA ribosomal protein</fullName>
    </submittedName>
</protein>
<keyword evidence="2" id="KW-1185">Reference proteome</keyword>
<dbReference type="EMBL" id="FZLN01000002">
    <property type="protein sequence ID" value="SNQ29580.1"/>
    <property type="molecule type" value="Genomic_DNA"/>
</dbReference>
<dbReference type="Proteomes" id="UP000243463">
    <property type="component" value="Unassembled WGS sequence"/>
</dbReference>
<sequence length="118" mass="13285">MNIEIRTDKNIKNSERLISYIRTSLNEKFQRHGEKITHFSVHISDENAAKGGEEDLRCMIEARPAGIKPVAVSHKATNIDAAIHGAVVRLKHSLDHIFEKKKNPRVPKPLLEAVESSI</sequence>
<dbReference type="AlphaFoldDB" id="A0A217EHB9"/>
<evidence type="ECO:0000313" key="1">
    <source>
        <dbReference type="EMBL" id="SNQ29580.1"/>
    </source>
</evidence>
<keyword evidence="1" id="KW-0689">Ribosomal protein</keyword>
<proteinExistence type="predicted"/>
<dbReference type="OrthoDB" id="121633at2"/>